<evidence type="ECO:0000256" key="2">
    <source>
        <dbReference type="ARBA" id="ARBA00023002"/>
    </source>
</evidence>
<dbReference type="GeneID" id="89936304"/>
<comment type="similarity">
    <text evidence="1">Belongs to the oxygen-dependent FAD-linked oxidoreductase family.</text>
</comment>
<gene>
    <name evidence="5" type="ORF">N656DRAFT_717068</name>
</gene>
<dbReference type="Pfam" id="PF01565">
    <property type="entry name" value="FAD_binding_4"/>
    <property type="match status" value="1"/>
</dbReference>
<dbReference type="InterPro" id="IPR012951">
    <property type="entry name" value="BBE"/>
</dbReference>
<dbReference type="AlphaFoldDB" id="A0AAN6QF11"/>
<evidence type="ECO:0000313" key="6">
    <source>
        <dbReference type="Proteomes" id="UP001302812"/>
    </source>
</evidence>
<accession>A0AAN6QF11</accession>
<dbReference type="GO" id="GO:0071949">
    <property type="term" value="F:FAD binding"/>
    <property type="evidence" value="ECO:0007669"/>
    <property type="project" value="InterPro"/>
</dbReference>
<proteinExistence type="inferred from homology"/>
<dbReference type="Gene3D" id="3.30.465.10">
    <property type="match status" value="2"/>
</dbReference>
<dbReference type="PROSITE" id="PS51387">
    <property type="entry name" value="FAD_PCMH"/>
    <property type="match status" value="1"/>
</dbReference>
<evidence type="ECO:0000256" key="3">
    <source>
        <dbReference type="SAM" id="SignalP"/>
    </source>
</evidence>
<evidence type="ECO:0000256" key="1">
    <source>
        <dbReference type="ARBA" id="ARBA00005466"/>
    </source>
</evidence>
<keyword evidence="6" id="KW-1185">Reference proteome</keyword>
<dbReference type="InterPro" id="IPR016169">
    <property type="entry name" value="FAD-bd_PCMH_sub2"/>
</dbReference>
<dbReference type="PANTHER" id="PTHR13878">
    <property type="entry name" value="GULONOLACTONE OXIDASE"/>
    <property type="match status" value="1"/>
</dbReference>
<evidence type="ECO:0000259" key="4">
    <source>
        <dbReference type="PROSITE" id="PS51387"/>
    </source>
</evidence>
<dbReference type="RefSeq" id="XP_064666590.1">
    <property type="nucleotide sequence ID" value="XM_064812179.1"/>
</dbReference>
<dbReference type="InterPro" id="IPR050432">
    <property type="entry name" value="FAD-linked_Oxidoreductases_BP"/>
</dbReference>
<organism evidence="5 6">
    <name type="scientific">Canariomyces notabilis</name>
    <dbReference type="NCBI Taxonomy" id="2074819"/>
    <lineage>
        <taxon>Eukaryota</taxon>
        <taxon>Fungi</taxon>
        <taxon>Dikarya</taxon>
        <taxon>Ascomycota</taxon>
        <taxon>Pezizomycotina</taxon>
        <taxon>Sordariomycetes</taxon>
        <taxon>Sordariomycetidae</taxon>
        <taxon>Sordariales</taxon>
        <taxon>Chaetomiaceae</taxon>
        <taxon>Canariomyces</taxon>
    </lineage>
</organism>
<keyword evidence="2" id="KW-0560">Oxidoreductase</keyword>
<keyword evidence="3" id="KW-0732">Signal</keyword>
<dbReference type="Pfam" id="PF08031">
    <property type="entry name" value="BBE"/>
    <property type="match status" value="1"/>
</dbReference>
<feature type="domain" description="FAD-binding PCMH-type" evidence="4">
    <location>
        <begin position="147"/>
        <end position="327"/>
    </location>
</feature>
<comment type="caution">
    <text evidence="5">The sequence shown here is derived from an EMBL/GenBank/DDBJ whole genome shotgun (WGS) entry which is preliminary data.</text>
</comment>
<reference evidence="5" key="2">
    <citation type="submission" date="2023-05" db="EMBL/GenBank/DDBJ databases">
        <authorList>
            <consortium name="Lawrence Berkeley National Laboratory"/>
            <person name="Steindorff A."/>
            <person name="Hensen N."/>
            <person name="Bonometti L."/>
            <person name="Westerberg I."/>
            <person name="Brannstrom I.O."/>
            <person name="Guillou S."/>
            <person name="Cros-Aarteil S."/>
            <person name="Calhoun S."/>
            <person name="Haridas S."/>
            <person name="Kuo A."/>
            <person name="Mondo S."/>
            <person name="Pangilinan J."/>
            <person name="Riley R."/>
            <person name="Labutti K."/>
            <person name="Andreopoulos B."/>
            <person name="Lipzen A."/>
            <person name="Chen C."/>
            <person name="Yanf M."/>
            <person name="Daum C."/>
            <person name="Ng V."/>
            <person name="Clum A."/>
            <person name="Ohm R."/>
            <person name="Martin F."/>
            <person name="Silar P."/>
            <person name="Natvig D."/>
            <person name="Lalanne C."/>
            <person name="Gautier V."/>
            <person name="Ament-Velasquez S.L."/>
            <person name="Kruys A."/>
            <person name="Hutchinson M.I."/>
            <person name="Powell A.J."/>
            <person name="Barry K."/>
            <person name="Miller A.N."/>
            <person name="Grigoriev I.V."/>
            <person name="Debuchy R."/>
            <person name="Gladieux P."/>
            <person name="Thoren M.H."/>
            <person name="Johannesson H."/>
        </authorList>
    </citation>
    <scope>NUCLEOTIDE SEQUENCE</scope>
    <source>
        <strain evidence="5">CBS 508.74</strain>
    </source>
</reference>
<dbReference type="EMBL" id="MU853359">
    <property type="protein sequence ID" value="KAK4109020.1"/>
    <property type="molecule type" value="Genomic_DNA"/>
</dbReference>
<dbReference type="Proteomes" id="UP001302812">
    <property type="component" value="Unassembled WGS sequence"/>
</dbReference>
<reference evidence="5" key="1">
    <citation type="journal article" date="2023" name="Mol. Phylogenet. Evol.">
        <title>Genome-scale phylogeny and comparative genomics of the fungal order Sordariales.</title>
        <authorList>
            <person name="Hensen N."/>
            <person name="Bonometti L."/>
            <person name="Westerberg I."/>
            <person name="Brannstrom I.O."/>
            <person name="Guillou S."/>
            <person name="Cros-Aarteil S."/>
            <person name="Calhoun S."/>
            <person name="Haridas S."/>
            <person name="Kuo A."/>
            <person name="Mondo S."/>
            <person name="Pangilinan J."/>
            <person name="Riley R."/>
            <person name="LaButti K."/>
            <person name="Andreopoulos B."/>
            <person name="Lipzen A."/>
            <person name="Chen C."/>
            <person name="Yan M."/>
            <person name="Daum C."/>
            <person name="Ng V."/>
            <person name="Clum A."/>
            <person name="Steindorff A."/>
            <person name="Ohm R.A."/>
            <person name="Martin F."/>
            <person name="Silar P."/>
            <person name="Natvig D.O."/>
            <person name="Lalanne C."/>
            <person name="Gautier V."/>
            <person name="Ament-Velasquez S.L."/>
            <person name="Kruys A."/>
            <person name="Hutchinson M.I."/>
            <person name="Powell A.J."/>
            <person name="Barry K."/>
            <person name="Miller A.N."/>
            <person name="Grigoriev I.V."/>
            <person name="Debuchy R."/>
            <person name="Gladieux P."/>
            <person name="Hiltunen Thoren M."/>
            <person name="Johannesson H."/>
        </authorList>
    </citation>
    <scope>NUCLEOTIDE SEQUENCE</scope>
    <source>
        <strain evidence="5">CBS 508.74</strain>
    </source>
</reference>
<evidence type="ECO:0000313" key="5">
    <source>
        <dbReference type="EMBL" id="KAK4109020.1"/>
    </source>
</evidence>
<feature type="signal peptide" evidence="3">
    <location>
        <begin position="1"/>
        <end position="18"/>
    </location>
</feature>
<sequence>MRISQPLIFLSPVLGVGALNFQYEATQLTEQEIGDFSAISFGNLSSAPSAYQGPRCKIQPEDADWPSEELWARLNTTVGGSLLKPYPVGAACYPDRPEYNSTTCSYLLGPATTSRFFMDDPLNALTTWGEGATCLQLHNTTGRTCTQGGFPVYVVNASSVRDVQAAVNFARNQNLRLVIKNTGHDFIAKSSGRGALSVWTHFLKGIEFLPEYSMDEYKGPAARMSAGIEAWEAQNAMADQGNITVVLSLEVTVGNGGGWVLGGGHGPLTSLRGLGADQVLSLNVVTADGRFVTADLNQNRDLFFALRGGGGGTFGIVTSMVVKAWPERTNIGGLTFYFTTGPGQVTIPSSRGYPAAAPVHVDTETFWKAYRAYLLFAKEIVDAGGFGFGDVTPQGNDTYVFVGTITLPNYPSDKFRAFYTPLFNALREAGVNVRNPNHAFLPYAQRGIGVTPISFPGAAADRLFISRLLPRGLWANTTRLDAVAAVNRRNAEMGYRVTTRAYGPSGVVAGYPGNTTSAVNPAMRDMVIHCVTFKQEPVDVLPAEQFRAEHLRLRARINELVALTPESGTYFNEADVLEPDWQRSFWGHHYERLLKVKRAVDPWQLFWAPNTVGSEEWEVVTADGLPTQNGPLCRKAG</sequence>
<dbReference type="GO" id="GO:0016491">
    <property type="term" value="F:oxidoreductase activity"/>
    <property type="evidence" value="ECO:0007669"/>
    <property type="project" value="UniProtKB-KW"/>
</dbReference>
<name>A0AAN6QF11_9PEZI</name>
<dbReference type="InterPro" id="IPR006094">
    <property type="entry name" value="Oxid_FAD_bind_N"/>
</dbReference>
<feature type="chain" id="PRO_5042863105" evidence="3">
    <location>
        <begin position="19"/>
        <end position="637"/>
    </location>
</feature>
<dbReference type="InterPro" id="IPR036318">
    <property type="entry name" value="FAD-bd_PCMH-like_sf"/>
</dbReference>
<dbReference type="PANTHER" id="PTHR13878:SF91">
    <property type="entry name" value="FAD BINDING DOMAIN PROTEIN (AFU_ORTHOLOGUE AFUA_6G12070)-RELATED"/>
    <property type="match status" value="1"/>
</dbReference>
<dbReference type="SUPFAM" id="SSF56176">
    <property type="entry name" value="FAD-binding/transporter-associated domain-like"/>
    <property type="match status" value="1"/>
</dbReference>
<protein>
    <submittedName>
        <fullName evidence="5">FAD-binding domain-containing protein</fullName>
    </submittedName>
</protein>
<dbReference type="InterPro" id="IPR016166">
    <property type="entry name" value="FAD-bd_PCMH"/>
</dbReference>